<organism evidence="3 4">
    <name type="scientific">Cichlidogyrus casuarinus</name>
    <dbReference type="NCBI Taxonomy" id="1844966"/>
    <lineage>
        <taxon>Eukaryota</taxon>
        <taxon>Metazoa</taxon>
        <taxon>Spiralia</taxon>
        <taxon>Lophotrochozoa</taxon>
        <taxon>Platyhelminthes</taxon>
        <taxon>Monogenea</taxon>
        <taxon>Monopisthocotylea</taxon>
        <taxon>Dactylogyridea</taxon>
        <taxon>Ancyrocephalidae</taxon>
        <taxon>Cichlidogyrus</taxon>
    </lineage>
</organism>
<evidence type="ECO:0000313" key="4">
    <source>
        <dbReference type="Proteomes" id="UP001626550"/>
    </source>
</evidence>
<sequence>MWEIIIPDVDDAAYDDDEPLVHRLFSAHSLDGSLDEEFFDSNFILTLCMFDASNNSFSQNSVKITSELEQESLIVPSKVSSLDSNVAPNLTKLLSENTLIDDSVPISECKPHKNFQNIELLSTEKYFFYEFSVANLSANMENFEKDLMASLEMQKNVPITLKSAKLKILQHNGLRIIRPIHQLTLKINFTGNTLLPETDTQLHFSLPSSKNTALVFVLSYSYEIPLVRSNGRVDSSAEPVQKQCSIRWGIWTPNNLQDKVNRVSLKGTQGDGKHALCPDGSFCLPDKINDTVYNFSLKVSISKRPKSAEAKNALIPEAKEVIAKDELISEIKPPVEEPQASLGMEKQLRAQLQLYQQLYQSMILQQQQQLLPSQPIFAQQANAFGLPPFMIGGSFGPTVYEPIQPAQAAIIGSLNDQADRQTIPATKIAKTQITTNATLTRVAYSKLYAAEYNGVSGFPRVLSESGLEATVIDATDSSVERKLTEKFDELVELNDPLNTNEITFQFMAYSSESDSFGSHEDNQLSFSFQFYRFPMIKSENLLLGGTLDEIPDDHGFTYRILHSSKIGDQGDRCKIPGYQISFTVDSNFLRPGESQYFTKYLLNGVLHIEVWHANSWMYLGSCAVPLKHLLRQGREAVQVFHSLNVLSYSREDTCGFETVNRSSMRNVQATNPVTVTGRLHLKMFNVGRQSKWPQTKTEPLKGVHKKLYIVSKDTAVKTNFPGGSLSNAVYHSSYREDYPATVNLTRARPLKEVNEELREMLLDRNERLGWKNVTFPQSNDGAIRVTKKPLEGTTKAMPPLERQRKLSKLNVALAASKGLPNMDELPEHTQYSGVRIPTGPDKALELSLVSQFRDRMKDTLLRDMLNSASRMDHVLSTSFGVTEFFEFQLENAANHERNVAIEIQDETDALKVITDSNEVRAFKAKLGILTATEEASQMFARLPDKPRNRNLAIFMRPKEKILVPFKFCELHTLSVEIEEARFQTNSVT</sequence>
<accession>A0ABD2QH72</accession>
<feature type="domain" description="NPHP4 C2-like" evidence="1">
    <location>
        <begin position="456"/>
        <end position="688"/>
    </location>
</feature>
<protein>
    <submittedName>
        <fullName evidence="3">Nephrocystin-4</fullName>
    </submittedName>
</protein>
<feature type="domain" description="NPHP4 Ig-like" evidence="2">
    <location>
        <begin position="872"/>
        <end position="970"/>
    </location>
</feature>
<dbReference type="PANTHER" id="PTHR31043:SF3">
    <property type="entry name" value="NEPHROCYSTIN-4"/>
    <property type="match status" value="1"/>
</dbReference>
<proteinExistence type="predicted"/>
<dbReference type="Pfam" id="PF26186">
    <property type="entry name" value="NPHP4_C2_3rd"/>
    <property type="match status" value="1"/>
</dbReference>
<evidence type="ECO:0000313" key="3">
    <source>
        <dbReference type="EMBL" id="KAL3318879.1"/>
    </source>
</evidence>
<dbReference type="Pfam" id="PF26190">
    <property type="entry name" value="Ig_NPHP4_1st"/>
    <property type="match status" value="1"/>
</dbReference>
<keyword evidence="4" id="KW-1185">Reference proteome</keyword>
<dbReference type="InterPro" id="IPR058765">
    <property type="entry name" value="NPHP4_C2-like"/>
</dbReference>
<dbReference type="InterPro" id="IPR029775">
    <property type="entry name" value="NPHP4"/>
</dbReference>
<evidence type="ECO:0000259" key="2">
    <source>
        <dbReference type="Pfam" id="PF26190"/>
    </source>
</evidence>
<dbReference type="EMBL" id="JBJKFK010000194">
    <property type="protein sequence ID" value="KAL3318879.1"/>
    <property type="molecule type" value="Genomic_DNA"/>
</dbReference>
<comment type="caution">
    <text evidence="3">The sequence shown here is derived from an EMBL/GenBank/DDBJ whole genome shotgun (WGS) entry which is preliminary data.</text>
</comment>
<reference evidence="3 4" key="1">
    <citation type="submission" date="2024-11" db="EMBL/GenBank/DDBJ databases">
        <title>Adaptive evolution of stress response genes in parasites aligns with host niche diversity.</title>
        <authorList>
            <person name="Hahn C."/>
            <person name="Resl P."/>
        </authorList>
    </citation>
    <scope>NUCLEOTIDE SEQUENCE [LARGE SCALE GENOMIC DNA]</scope>
    <source>
        <strain evidence="3">EGGRZ-B1_66</strain>
        <tissue evidence="3">Body</tissue>
    </source>
</reference>
<name>A0ABD2QH72_9PLAT</name>
<dbReference type="AlphaFoldDB" id="A0ABD2QH72"/>
<dbReference type="PANTHER" id="PTHR31043">
    <property type="entry name" value="NEPHROCYSTIN-4"/>
    <property type="match status" value="1"/>
</dbReference>
<gene>
    <name evidence="3" type="primary">NPHP4_1</name>
    <name evidence="3" type="ORF">Ciccas_002470</name>
</gene>
<dbReference type="InterPro" id="IPR058687">
    <property type="entry name" value="Ig_NPHP4_1st"/>
</dbReference>
<feature type="non-terminal residue" evidence="3">
    <location>
        <position position="988"/>
    </location>
</feature>
<evidence type="ECO:0000259" key="1">
    <source>
        <dbReference type="Pfam" id="PF26186"/>
    </source>
</evidence>
<dbReference type="Proteomes" id="UP001626550">
    <property type="component" value="Unassembled WGS sequence"/>
</dbReference>